<dbReference type="Proteomes" id="UP000245207">
    <property type="component" value="Unassembled WGS sequence"/>
</dbReference>
<comment type="caution">
    <text evidence="2">The sequence shown here is derived from an EMBL/GenBank/DDBJ whole genome shotgun (WGS) entry which is preliminary data.</text>
</comment>
<organism evidence="2 3">
    <name type="scientific">Artemisia annua</name>
    <name type="common">Sweet wormwood</name>
    <dbReference type="NCBI Taxonomy" id="35608"/>
    <lineage>
        <taxon>Eukaryota</taxon>
        <taxon>Viridiplantae</taxon>
        <taxon>Streptophyta</taxon>
        <taxon>Embryophyta</taxon>
        <taxon>Tracheophyta</taxon>
        <taxon>Spermatophyta</taxon>
        <taxon>Magnoliopsida</taxon>
        <taxon>eudicotyledons</taxon>
        <taxon>Gunneridae</taxon>
        <taxon>Pentapetalae</taxon>
        <taxon>asterids</taxon>
        <taxon>campanulids</taxon>
        <taxon>Asterales</taxon>
        <taxon>Asteraceae</taxon>
        <taxon>Asteroideae</taxon>
        <taxon>Anthemideae</taxon>
        <taxon>Artemisiinae</taxon>
        <taxon>Artemisia</taxon>
    </lineage>
</organism>
<keyword evidence="3" id="KW-1185">Reference proteome</keyword>
<accession>A0A2U1KXU2</accession>
<sequence length="217" mass="23528">MDIDVAGKLVDSVEVEENAKGGSSSPKDVGVPAGNRNERNADCTSQSVGDHNDSCGSRYGYKGKVLLAFGYIASSKIGVRFDKQIPECNDLGGVCEEDHGLVCAGRFATRTKATKLDTAFALRTVVIPVLECDQAVGRNICLMLQTEITTTSSPLALKLAGHLCMFRTEMLELHPVKSINWYFSAPVSLNIHFSLFQAESRGLFSLGFPKWKYASGK</sequence>
<evidence type="ECO:0000313" key="3">
    <source>
        <dbReference type="Proteomes" id="UP000245207"/>
    </source>
</evidence>
<dbReference type="AlphaFoldDB" id="A0A2U1KXU2"/>
<name>A0A2U1KXU2_ARTAN</name>
<dbReference type="OrthoDB" id="1721827at2759"/>
<dbReference type="STRING" id="35608.A0A2U1KXU2"/>
<proteinExistence type="predicted"/>
<protein>
    <submittedName>
        <fullName evidence="2">Uncharacterized protein</fullName>
    </submittedName>
</protein>
<gene>
    <name evidence="2" type="ORF">CTI12_AA551060</name>
</gene>
<feature type="region of interest" description="Disordered" evidence="1">
    <location>
        <begin position="15"/>
        <end position="52"/>
    </location>
</feature>
<dbReference type="EMBL" id="PKPP01012986">
    <property type="protein sequence ID" value="PWA41576.1"/>
    <property type="molecule type" value="Genomic_DNA"/>
</dbReference>
<reference evidence="2 3" key="1">
    <citation type="journal article" date="2018" name="Mol. Plant">
        <title>The genome of Artemisia annua provides insight into the evolution of Asteraceae family and artemisinin biosynthesis.</title>
        <authorList>
            <person name="Shen Q."/>
            <person name="Zhang L."/>
            <person name="Liao Z."/>
            <person name="Wang S."/>
            <person name="Yan T."/>
            <person name="Shi P."/>
            <person name="Liu M."/>
            <person name="Fu X."/>
            <person name="Pan Q."/>
            <person name="Wang Y."/>
            <person name="Lv Z."/>
            <person name="Lu X."/>
            <person name="Zhang F."/>
            <person name="Jiang W."/>
            <person name="Ma Y."/>
            <person name="Chen M."/>
            <person name="Hao X."/>
            <person name="Li L."/>
            <person name="Tang Y."/>
            <person name="Lv G."/>
            <person name="Zhou Y."/>
            <person name="Sun X."/>
            <person name="Brodelius P.E."/>
            <person name="Rose J.K.C."/>
            <person name="Tang K."/>
        </authorList>
    </citation>
    <scope>NUCLEOTIDE SEQUENCE [LARGE SCALE GENOMIC DNA]</scope>
    <source>
        <strain evidence="3">cv. Huhao1</strain>
        <tissue evidence="2">Leaf</tissue>
    </source>
</reference>
<evidence type="ECO:0000313" key="2">
    <source>
        <dbReference type="EMBL" id="PWA41576.1"/>
    </source>
</evidence>
<evidence type="ECO:0000256" key="1">
    <source>
        <dbReference type="SAM" id="MobiDB-lite"/>
    </source>
</evidence>